<feature type="region of interest" description="Disordered" evidence="1">
    <location>
        <begin position="20"/>
        <end position="108"/>
    </location>
</feature>
<evidence type="ECO:0000313" key="3">
    <source>
        <dbReference type="Proteomes" id="UP000235392"/>
    </source>
</evidence>
<organism evidence="2 3">
    <name type="scientific">Puccinia coronata f. sp. avenae</name>
    <dbReference type="NCBI Taxonomy" id="200324"/>
    <lineage>
        <taxon>Eukaryota</taxon>
        <taxon>Fungi</taxon>
        <taxon>Dikarya</taxon>
        <taxon>Basidiomycota</taxon>
        <taxon>Pucciniomycotina</taxon>
        <taxon>Pucciniomycetes</taxon>
        <taxon>Pucciniales</taxon>
        <taxon>Pucciniaceae</taxon>
        <taxon>Puccinia</taxon>
    </lineage>
</organism>
<dbReference type="AlphaFoldDB" id="A0A2N5V7N4"/>
<comment type="caution">
    <text evidence="2">The sequence shown here is derived from an EMBL/GenBank/DDBJ whole genome shotgun (WGS) entry which is preliminary data.</text>
</comment>
<dbReference type="EMBL" id="PGCI01000043">
    <property type="protein sequence ID" value="PLW46013.1"/>
    <property type="molecule type" value="Genomic_DNA"/>
</dbReference>
<evidence type="ECO:0000313" key="2">
    <source>
        <dbReference type="EMBL" id="PLW46013.1"/>
    </source>
</evidence>
<sequence>MPSATPVIDPALSFKSNELVIAPSSKNDSGIAASQKKKPRRSLKQKSPAKNSSKSAIPKDIDSESEEKKSKEVKLDDNSNSESDSDKDKNKKSSRARNYNGTEDKQMCDSWLDMTQNSRKGTDQKSEAFWDTVAKHYSKQISDPCEAPTFLPF</sequence>
<dbReference type="Proteomes" id="UP000235392">
    <property type="component" value="Unassembled WGS sequence"/>
</dbReference>
<feature type="compositionally biased region" description="Basic residues" evidence="1">
    <location>
        <begin position="35"/>
        <end position="44"/>
    </location>
</feature>
<reference evidence="2 3" key="1">
    <citation type="submission" date="2017-11" db="EMBL/GenBank/DDBJ databases">
        <title>De novo assembly and phasing of dikaryotic genomes from two isolates of Puccinia coronata f. sp. avenae, the causal agent of oat crown rust.</title>
        <authorList>
            <person name="Miller M.E."/>
            <person name="Zhang Y."/>
            <person name="Omidvar V."/>
            <person name="Sperschneider J."/>
            <person name="Schwessinger B."/>
            <person name="Raley C."/>
            <person name="Palmer J.M."/>
            <person name="Garnica D."/>
            <person name="Upadhyaya N."/>
            <person name="Rathjen J."/>
            <person name="Taylor J.M."/>
            <person name="Park R.F."/>
            <person name="Dodds P.N."/>
            <person name="Hirsch C.D."/>
            <person name="Kianian S.F."/>
            <person name="Figueroa M."/>
        </authorList>
    </citation>
    <scope>NUCLEOTIDE SEQUENCE [LARGE SCALE GENOMIC DNA]</scope>
    <source>
        <strain evidence="2">12SD80</strain>
    </source>
</reference>
<proteinExistence type="predicted"/>
<evidence type="ECO:0000256" key="1">
    <source>
        <dbReference type="SAM" id="MobiDB-lite"/>
    </source>
</evidence>
<name>A0A2N5V7N4_9BASI</name>
<gene>
    <name evidence="2" type="ORF">PCASD_03451</name>
</gene>
<protein>
    <recommendedName>
        <fullName evidence="4">No apical meristem-associated C-terminal domain-containing protein</fullName>
    </recommendedName>
</protein>
<evidence type="ECO:0008006" key="4">
    <source>
        <dbReference type="Google" id="ProtNLM"/>
    </source>
</evidence>
<feature type="compositionally biased region" description="Basic and acidic residues" evidence="1">
    <location>
        <begin position="57"/>
        <end position="77"/>
    </location>
</feature>
<accession>A0A2N5V7N4</accession>